<reference evidence="1 2" key="1">
    <citation type="journal article" date="2016" name="Nat. Commun.">
        <title>Ectomycorrhizal ecology is imprinted in the genome of the dominant symbiotic fungus Cenococcum geophilum.</title>
        <authorList>
            <consortium name="DOE Joint Genome Institute"/>
            <person name="Peter M."/>
            <person name="Kohler A."/>
            <person name="Ohm R.A."/>
            <person name="Kuo A."/>
            <person name="Krutzmann J."/>
            <person name="Morin E."/>
            <person name="Arend M."/>
            <person name="Barry K.W."/>
            <person name="Binder M."/>
            <person name="Choi C."/>
            <person name="Clum A."/>
            <person name="Copeland A."/>
            <person name="Grisel N."/>
            <person name="Haridas S."/>
            <person name="Kipfer T."/>
            <person name="LaButti K."/>
            <person name="Lindquist E."/>
            <person name="Lipzen A."/>
            <person name="Maire R."/>
            <person name="Meier B."/>
            <person name="Mihaltcheva S."/>
            <person name="Molinier V."/>
            <person name="Murat C."/>
            <person name="Poggeler S."/>
            <person name="Quandt C.A."/>
            <person name="Sperisen C."/>
            <person name="Tritt A."/>
            <person name="Tisserant E."/>
            <person name="Crous P.W."/>
            <person name="Henrissat B."/>
            <person name="Nehls U."/>
            <person name="Egli S."/>
            <person name="Spatafora J.W."/>
            <person name="Grigoriev I.V."/>
            <person name="Martin F.M."/>
        </authorList>
    </citation>
    <scope>NUCLEOTIDE SEQUENCE [LARGE SCALE GENOMIC DNA]</scope>
    <source>
        <strain evidence="1 2">1.58</strain>
    </source>
</reference>
<evidence type="ECO:0000313" key="2">
    <source>
        <dbReference type="Proteomes" id="UP000250078"/>
    </source>
</evidence>
<protein>
    <submittedName>
        <fullName evidence="1">Uncharacterized protein</fullName>
    </submittedName>
</protein>
<organism evidence="1 2">
    <name type="scientific">Cenococcum geophilum 1.58</name>
    <dbReference type="NCBI Taxonomy" id="794803"/>
    <lineage>
        <taxon>Eukaryota</taxon>
        <taxon>Fungi</taxon>
        <taxon>Dikarya</taxon>
        <taxon>Ascomycota</taxon>
        <taxon>Pezizomycotina</taxon>
        <taxon>Dothideomycetes</taxon>
        <taxon>Pleosporomycetidae</taxon>
        <taxon>Gloniales</taxon>
        <taxon>Gloniaceae</taxon>
        <taxon>Cenococcum</taxon>
    </lineage>
</organism>
<keyword evidence="2" id="KW-1185">Reference proteome</keyword>
<sequence length="90" mass="9854">MMRMHLLILGGLSSGSYEALFNQPDISPSKRRLIYLLNRNNAAHFPIPQNDVTLTSILPSSFQLPVALHTSTQHSSTPGINPLKATSIQS</sequence>
<dbReference type="Proteomes" id="UP000250078">
    <property type="component" value="Unassembled WGS sequence"/>
</dbReference>
<accession>A0ACC8EKF3</accession>
<name>A0ACC8EKF3_9PEZI</name>
<evidence type="ECO:0000313" key="1">
    <source>
        <dbReference type="EMBL" id="OCK86774.1"/>
    </source>
</evidence>
<proteinExistence type="predicted"/>
<gene>
    <name evidence="1" type="ORF">K441DRAFT_31354</name>
</gene>
<dbReference type="EMBL" id="KV748285">
    <property type="protein sequence ID" value="OCK86774.1"/>
    <property type="molecule type" value="Genomic_DNA"/>
</dbReference>